<dbReference type="Gene3D" id="1.10.490.10">
    <property type="entry name" value="Globins"/>
    <property type="match status" value="1"/>
</dbReference>
<keyword evidence="4 5" id="KW-0472">Membrane</keyword>
<comment type="subcellular location">
    <subcellularLocation>
        <location evidence="1">Membrane</location>
    </subcellularLocation>
</comment>
<dbReference type="InterPro" id="IPR012292">
    <property type="entry name" value="Globin/Proto"/>
</dbReference>
<keyword evidence="2 5" id="KW-0812">Transmembrane</keyword>
<dbReference type="SUPFAM" id="SSF46458">
    <property type="entry name" value="Globin-like"/>
    <property type="match status" value="1"/>
</dbReference>
<reference evidence="8" key="1">
    <citation type="submission" date="2022-11" db="UniProtKB">
        <authorList>
            <consortium name="WormBaseParasite"/>
        </authorList>
    </citation>
    <scope>IDENTIFICATION</scope>
</reference>
<dbReference type="PROSITE" id="PS00237">
    <property type="entry name" value="G_PROTEIN_RECEP_F1_1"/>
    <property type="match status" value="1"/>
</dbReference>
<evidence type="ECO:0000256" key="2">
    <source>
        <dbReference type="ARBA" id="ARBA00022692"/>
    </source>
</evidence>
<sequence length="591" mass="67824">MIVVANTPFPYNHYQTHNDTQSAATFGMRNKLCFTTTPAFCYFAAPITALLAIFGIVSNIRTFLLTIHDKPWGHRLGHYVQALCLWDASLLTGILMLKALFCLRARYKSMELWSPMEVLLALSLSPLVDVCVTGSTWVMVAITADRYMAVSQPLRERTRNAKSVKWISVVILVFSMAINLPRSIFEYHMSACVNWRVGRIKETEDNRHAVRFYIIFGRIIPDLLFRSPVPILISIFLTFKIVKHCGKRLRRKDHRNLLSNVSNNTRVHSISSKADNLKSPWLLVMLNGKFLVCSVMYIGSTVVLWLDNHPIADLPSSLVQMLKEFGTLLLVVHSSTNWIFFYKEHANLKRQQSVPDYTIFDANEKHRLTSIWTKIDVSELGANLLLTVFKNNPLLIKSICPQVDDATFDRDELLRQPRIIMVGARIGQFVEQMMKTLNDENMANEDFAQIRMELRSIGIVHFVERVKMNSQDWILTKRFLVDLMMERCKKGDLREHEDVANKFASFIIHEIKNGYMCEAVRMEHYINCPFDRDQQATGRVSPISTADVSKPRHLSYPSSCFSIHSPKGYTTLFITQSTTVETFSMLNVAHD</sequence>
<dbReference type="WBParaSite" id="PSAMB.scaffold5462size11637.g26648.t1">
    <property type="protein sequence ID" value="PSAMB.scaffold5462size11637.g26648.t1"/>
    <property type="gene ID" value="PSAMB.scaffold5462size11637.g26648"/>
</dbReference>
<dbReference type="GO" id="GO:0016020">
    <property type="term" value="C:membrane"/>
    <property type="evidence" value="ECO:0007669"/>
    <property type="project" value="UniProtKB-SubCell"/>
</dbReference>
<evidence type="ECO:0000256" key="5">
    <source>
        <dbReference type="SAM" id="Phobius"/>
    </source>
</evidence>
<dbReference type="PANTHER" id="PTHR46641">
    <property type="entry name" value="FMRFAMIDE RECEPTOR-RELATED"/>
    <property type="match status" value="1"/>
</dbReference>
<dbReference type="InterPro" id="IPR017452">
    <property type="entry name" value="GPCR_Rhodpsn_7TM"/>
</dbReference>
<feature type="transmembrane region" description="Helical" evidence="5">
    <location>
        <begin position="121"/>
        <end position="142"/>
    </location>
</feature>
<feature type="transmembrane region" description="Helical" evidence="5">
    <location>
        <begin position="223"/>
        <end position="242"/>
    </location>
</feature>
<dbReference type="GO" id="GO:0019825">
    <property type="term" value="F:oxygen binding"/>
    <property type="evidence" value="ECO:0007669"/>
    <property type="project" value="InterPro"/>
</dbReference>
<protein>
    <submittedName>
        <fullName evidence="8">G-protein coupled receptors family 1 profile domain-containing protein</fullName>
    </submittedName>
</protein>
<feature type="domain" description="G-protein coupled receptors family 1 profile" evidence="6">
    <location>
        <begin position="58"/>
        <end position="341"/>
    </location>
</feature>
<evidence type="ECO:0000313" key="7">
    <source>
        <dbReference type="Proteomes" id="UP000887566"/>
    </source>
</evidence>
<evidence type="ECO:0000256" key="1">
    <source>
        <dbReference type="ARBA" id="ARBA00004370"/>
    </source>
</evidence>
<dbReference type="GO" id="GO:0004930">
    <property type="term" value="F:G protein-coupled receptor activity"/>
    <property type="evidence" value="ECO:0007669"/>
    <property type="project" value="InterPro"/>
</dbReference>
<evidence type="ECO:0000256" key="4">
    <source>
        <dbReference type="ARBA" id="ARBA00023136"/>
    </source>
</evidence>
<evidence type="ECO:0000256" key="3">
    <source>
        <dbReference type="ARBA" id="ARBA00022989"/>
    </source>
</evidence>
<keyword evidence="7" id="KW-1185">Reference proteome</keyword>
<dbReference type="InterPro" id="IPR000276">
    <property type="entry name" value="GPCR_Rhodpsn"/>
</dbReference>
<proteinExistence type="predicted"/>
<organism evidence="7 8">
    <name type="scientific">Plectus sambesii</name>
    <dbReference type="NCBI Taxonomy" id="2011161"/>
    <lineage>
        <taxon>Eukaryota</taxon>
        <taxon>Metazoa</taxon>
        <taxon>Ecdysozoa</taxon>
        <taxon>Nematoda</taxon>
        <taxon>Chromadorea</taxon>
        <taxon>Plectida</taxon>
        <taxon>Plectina</taxon>
        <taxon>Plectoidea</taxon>
        <taxon>Plectidae</taxon>
        <taxon>Plectus</taxon>
    </lineage>
</organism>
<feature type="transmembrane region" description="Helical" evidence="5">
    <location>
        <begin position="37"/>
        <end position="58"/>
    </location>
</feature>
<dbReference type="InterPro" id="IPR052954">
    <property type="entry name" value="GPCR-Ligand_Int"/>
</dbReference>
<dbReference type="PANTHER" id="PTHR46641:SF10">
    <property type="entry name" value="G-PROTEIN COUPLED RECEPTORS FAMILY 1 PROFILE DOMAIN-CONTAINING PROTEIN"/>
    <property type="match status" value="1"/>
</dbReference>
<feature type="transmembrane region" description="Helical" evidence="5">
    <location>
        <begin position="79"/>
        <end position="101"/>
    </location>
</feature>
<dbReference type="Proteomes" id="UP000887566">
    <property type="component" value="Unplaced"/>
</dbReference>
<dbReference type="PROSITE" id="PS50262">
    <property type="entry name" value="G_PROTEIN_RECEP_F1_2"/>
    <property type="match status" value="1"/>
</dbReference>
<dbReference type="InterPro" id="IPR009050">
    <property type="entry name" value="Globin-like_sf"/>
</dbReference>
<keyword evidence="3 5" id="KW-1133">Transmembrane helix</keyword>
<dbReference type="GO" id="GO:0020037">
    <property type="term" value="F:heme binding"/>
    <property type="evidence" value="ECO:0007669"/>
    <property type="project" value="InterPro"/>
</dbReference>
<dbReference type="Gene3D" id="1.20.1070.10">
    <property type="entry name" value="Rhodopsin 7-helix transmembrane proteins"/>
    <property type="match status" value="1"/>
</dbReference>
<dbReference type="SUPFAM" id="SSF81321">
    <property type="entry name" value="Family A G protein-coupled receptor-like"/>
    <property type="match status" value="1"/>
</dbReference>
<dbReference type="Pfam" id="PF00001">
    <property type="entry name" value="7tm_1"/>
    <property type="match status" value="1"/>
</dbReference>
<evidence type="ECO:0000259" key="6">
    <source>
        <dbReference type="PROSITE" id="PS50262"/>
    </source>
</evidence>
<feature type="transmembrane region" description="Helical" evidence="5">
    <location>
        <begin position="281"/>
        <end position="305"/>
    </location>
</feature>
<evidence type="ECO:0000313" key="8">
    <source>
        <dbReference type="WBParaSite" id="PSAMB.scaffold5462size11637.g26648.t1"/>
    </source>
</evidence>
<name>A0A914WZV9_9BILA</name>
<accession>A0A914WZV9</accession>
<feature type="transmembrane region" description="Helical" evidence="5">
    <location>
        <begin position="163"/>
        <end position="180"/>
    </location>
</feature>
<feature type="transmembrane region" description="Helical" evidence="5">
    <location>
        <begin position="325"/>
        <end position="342"/>
    </location>
</feature>
<dbReference type="AlphaFoldDB" id="A0A914WZV9"/>